<proteinExistence type="predicted"/>
<keyword evidence="2" id="KW-1185">Reference proteome</keyword>
<reference evidence="1 2" key="1">
    <citation type="submission" date="2019-06" db="EMBL/GenBank/DDBJ databases">
        <title>Sequencing the genomes of 1000 actinobacteria strains.</title>
        <authorList>
            <person name="Klenk H.-P."/>
        </authorList>
    </citation>
    <scope>NUCLEOTIDE SEQUENCE [LARGE SCALE GENOMIC DNA]</scope>
    <source>
        <strain evidence="1 2">DSM 45885</strain>
    </source>
</reference>
<comment type="caution">
    <text evidence="1">The sequence shown here is derived from an EMBL/GenBank/DDBJ whole genome shotgun (WGS) entry which is preliminary data.</text>
</comment>
<dbReference type="OrthoDB" id="5103427at2"/>
<protein>
    <submittedName>
        <fullName evidence="1">Uncharacterized protein</fullName>
    </submittedName>
</protein>
<evidence type="ECO:0000313" key="2">
    <source>
        <dbReference type="Proteomes" id="UP000317685"/>
    </source>
</evidence>
<dbReference type="Proteomes" id="UP000317685">
    <property type="component" value="Unassembled WGS sequence"/>
</dbReference>
<dbReference type="InterPro" id="IPR046175">
    <property type="entry name" value="DUF6177"/>
</dbReference>
<name>A0A561VU45_9ACTN</name>
<dbReference type="GeneID" id="300126101"/>
<sequence length="325" mass="34291">MGEPMTGATDTITDRAVVLHQNRAVVGLSPWLAEAAVDAVRNGLLLQLVTPADGSITYPLEVMLAQAQGQWVVRAGDQYRDGLTGLPLHWDGRCFSASNGSPAGGPLPTAVPWSGGLEIQIVTLHPATEALDLGASTEAAVRALTGNDPVGWGVAEPVTERWSRRELTSFCRTRAPAPSSVAIVGGRQRSALLGVLTVERVDVGVREQLRLAGPPLSEVDEETVEALAEKLATTVRSMIVTVHPGRSGGLRSSTPSLPALPLGILVGRQEQALDSEPEMVPGRALGRGARRAWWYRVDRGPGAPYENLTAVLRRYGLSTAGQGAG</sequence>
<accession>A0A561VU45</accession>
<dbReference type="RefSeq" id="WP_145778472.1">
    <property type="nucleotide sequence ID" value="NZ_VIWZ01000001.1"/>
</dbReference>
<dbReference type="EMBL" id="VIWZ01000001">
    <property type="protein sequence ID" value="TWG15147.1"/>
    <property type="molecule type" value="Genomic_DNA"/>
</dbReference>
<evidence type="ECO:0000313" key="1">
    <source>
        <dbReference type="EMBL" id="TWG15147.1"/>
    </source>
</evidence>
<organism evidence="1 2">
    <name type="scientific">Micromonospora taraxaci</name>
    <dbReference type="NCBI Taxonomy" id="1316803"/>
    <lineage>
        <taxon>Bacteria</taxon>
        <taxon>Bacillati</taxon>
        <taxon>Actinomycetota</taxon>
        <taxon>Actinomycetes</taxon>
        <taxon>Micromonosporales</taxon>
        <taxon>Micromonosporaceae</taxon>
        <taxon>Micromonospora</taxon>
    </lineage>
</organism>
<gene>
    <name evidence="1" type="ORF">FHU34_11454</name>
</gene>
<dbReference type="AlphaFoldDB" id="A0A561VU45"/>
<dbReference type="Pfam" id="PF19674">
    <property type="entry name" value="DUF6177"/>
    <property type="match status" value="1"/>
</dbReference>